<feature type="transmembrane region" description="Helical" evidence="10">
    <location>
        <begin position="37"/>
        <end position="57"/>
    </location>
</feature>
<dbReference type="EMBL" id="CP000386">
    <property type="protein sequence ID" value="ABG04839.1"/>
    <property type="molecule type" value="Genomic_DNA"/>
</dbReference>
<keyword evidence="6 10" id="KW-1133">Transmembrane helix</keyword>
<evidence type="ECO:0000256" key="7">
    <source>
        <dbReference type="ARBA" id="ARBA00023136"/>
    </source>
</evidence>
<proteinExistence type="predicted"/>
<feature type="region of interest" description="Disordered" evidence="9">
    <location>
        <begin position="1"/>
        <end position="20"/>
    </location>
</feature>
<dbReference type="PANTHER" id="PTHR32196:SF71">
    <property type="entry name" value="AUTOINDUCER 2 IMPORT SYSTEM PERMEASE PROTEIN LSRD"/>
    <property type="match status" value="1"/>
</dbReference>
<accession>Q1AUT9</accession>
<evidence type="ECO:0000256" key="8">
    <source>
        <dbReference type="ARBA" id="ARBA00039381"/>
    </source>
</evidence>
<feature type="transmembrane region" description="Helical" evidence="10">
    <location>
        <begin position="242"/>
        <end position="263"/>
    </location>
</feature>
<dbReference type="GO" id="GO:0005886">
    <property type="term" value="C:plasma membrane"/>
    <property type="evidence" value="ECO:0007669"/>
    <property type="project" value="UniProtKB-SubCell"/>
</dbReference>
<feature type="transmembrane region" description="Helical" evidence="10">
    <location>
        <begin position="318"/>
        <end position="338"/>
    </location>
</feature>
<evidence type="ECO:0000256" key="2">
    <source>
        <dbReference type="ARBA" id="ARBA00022448"/>
    </source>
</evidence>
<keyword evidence="4" id="KW-0997">Cell inner membrane</keyword>
<evidence type="ECO:0000256" key="4">
    <source>
        <dbReference type="ARBA" id="ARBA00022519"/>
    </source>
</evidence>
<evidence type="ECO:0000256" key="9">
    <source>
        <dbReference type="SAM" id="MobiDB-lite"/>
    </source>
</evidence>
<dbReference type="Proteomes" id="UP000006637">
    <property type="component" value="Chromosome"/>
</dbReference>
<dbReference type="CDD" id="cd06579">
    <property type="entry name" value="TM_PBP1_transp_AraH_like"/>
    <property type="match status" value="1"/>
</dbReference>
<feature type="transmembrane region" description="Helical" evidence="10">
    <location>
        <begin position="269"/>
        <end position="287"/>
    </location>
</feature>
<dbReference type="Pfam" id="PF02653">
    <property type="entry name" value="BPD_transp_2"/>
    <property type="match status" value="1"/>
</dbReference>
<evidence type="ECO:0000256" key="10">
    <source>
        <dbReference type="SAM" id="Phobius"/>
    </source>
</evidence>
<evidence type="ECO:0000313" key="12">
    <source>
        <dbReference type="Proteomes" id="UP000006637"/>
    </source>
</evidence>
<dbReference type="STRING" id="266117.Rxyl_1889"/>
<dbReference type="PhylomeDB" id="Q1AUT9"/>
<dbReference type="PANTHER" id="PTHR32196">
    <property type="entry name" value="ABC TRANSPORTER PERMEASE PROTEIN YPHD-RELATED-RELATED"/>
    <property type="match status" value="1"/>
</dbReference>
<feature type="transmembrane region" description="Helical" evidence="10">
    <location>
        <begin position="111"/>
        <end position="130"/>
    </location>
</feature>
<sequence length="347" mass="36284">MKDTGSKAMTARQSHRTFPPETLRSSLSHLLMARESGVLTALAMLVFAGSFVAPGLWAPQNMLNVGQQVAQIGIMAVGMTFVIITAQIDLSVGSIYALAAVVTGLLLTQGSPAWVACLGGLAVGFCAGLVNGLTTVYLHIPSFIVTLGTLSAFRGLTLLLTNGSPISLDANQANVQTFSLLGQGLLFSVVPMEFAFLILTFIFGYVLLAWTKYGFYVYAVGGSAEAARLCGINVARVRLTSFVILGTLSAFSGILGLSFLNYVQGVTGQGLELVVISAVIIGGTALFGGSGTMLGTLIGVALIGVLQNILVLSGLSSFWQILVVGVVVILAVALDSYLRRRRKMKGP</sequence>
<feature type="transmembrane region" description="Helical" evidence="10">
    <location>
        <begin position="136"/>
        <end position="160"/>
    </location>
</feature>
<feature type="transmembrane region" description="Helical" evidence="10">
    <location>
        <begin position="69"/>
        <end position="99"/>
    </location>
</feature>
<organism evidence="11 12">
    <name type="scientific">Rubrobacter xylanophilus (strain DSM 9941 / JCM 11954 / NBRC 16129 / PRD-1)</name>
    <dbReference type="NCBI Taxonomy" id="266117"/>
    <lineage>
        <taxon>Bacteria</taxon>
        <taxon>Bacillati</taxon>
        <taxon>Actinomycetota</taxon>
        <taxon>Rubrobacteria</taxon>
        <taxon>Rubrobacterales</taxon>
        <taxon>Rubrobacteraceae</taxon>
        <taxon>Rubrobacter</taxon>
    </lineage>
</organism>
<name>Q1AUT9_RUBXD</name>
<keyword evidence="12" id="KW-1185">Reference proteome</keyword>
<gene>
    <name evidence="11" type="ordered locus">Rxyl_1889</name>
</gene>
<evidence type="ECO:0000313" key="11">
    <source>
        <dbReference type="EMBL" id="ABG04839.1"/>
    </source>
</evidence>
<dbReference type="eggNOG" id="COG1172">
    <property type="taxonomic scope" value="Bacteria"/>
</dbReference>
<evidence type="ECO:0000256" key="6">
    <source>
        <dbReference type="ARBA" id="ARBA00022989"/>
    </source>
</evidence>
<evidence type="ECO:0000256" key="5">
    <source>
        <dbReference type="ARBA" id="ARBA00022692"/>
    </source>
</evidence>
<comment type="subcellular location">
    <subcellularLocation>
        <location evidence="1">Cell membrane</location>
        <topology evidence="1">Multi-pass membrane protein</topology>
    </subcellularLocation>
</comment>
<feature type="transmembrane region" description="Helical" evidence="10">
    <location>
        <begin position="213"/>
        <end position="230"/>
    </location>
</feature>
<keyword evidence="3" id="KW-1003">Cell membrane</keyword>
<dbReference type="HOGENOM" id="CLU_028880_2_2_11"/>
<keyword evidence="7 10" id="KW-0472">Membrane</keyword>
<feature type="transmembrane region" description="Helical" evidence="10">
    <location>
        <begin position="180"/>
        <end position="207"/>
    </location>
</feature>
<protein>
    <recommendedName>
        <fullName evidence="8">Autoinducer 2 import system permease protein LsrD</fullName>
    </recommendedName>
</protein>
<keyword evidence="2" id="KW-0813">Transport</keyword>
<dbReference type="InterPro" id="IPR001851">
    <property type="entry name" value="ABC_transp_permease"/>
</dbReference>
<keyword evidence="5 10" id="KW-0812">Transmembrane</keyword>
<dbReference type="KEGG" id="rxy:Rxyl_1889"/>
<evidence type="ECO:0000256" key="3">
    <source>
        <dbReference type="ARBA" id="ARBA00022475"/>
    </source>
</evidence>
<dbReference type="GO" id="GO:0022857">
    <property type="term" value="F:transmembrane transporter activity"/>
    <property type="evidence" value="ECO:0007669"/>
    <property type="project" value="InterPro"/>
</dbReference>
<reference evidence="11 12" key="1">
    <citation type="submission" date="2006-06" db="EMBL/GenBank/DDBJ databases">
        <title>Complete sequence of Rubrobacter xylanophilus DSM 9941.</title>
        <authorList>
            <consortium name="US DOE Joint Genome Institute"/>
            <person name="Copeland A."/>
            <person name="Lucas S."/>
            <person name="Lapidus A."/>
            <person name="Barry K."/>
            <person name="Detter J.C."/>
            <person name="Glavina del Rio T."/>
            <person name="Hammon N."/>
            <person name="Israni S."/>
            <person name="Dalin E."/>
            <person name="Tice H."/>
            <person name="Pitluck S."/>
            <person name="Munk A.C."/>
            <person name="Brettin T."/>
            <person name="Bruce D."/>
            <person name="Han C."/>
            <person name="Tapia R."/>
            <person name="Gilna P."/>
            <person name="Schmutz J."/>
            <person name="Larimer F."/>
            <person name="Land M."/>
            <person name="Hauser L."/>
            <person name="Kyrpides N."/>
            <person name="Lykidis A."/>
            <person name="da Costa M.S."/>
            <person name="Rainey F.A."/>
            <person name="Empadinhas N."/>
            <person name="Jolivet E."/>
            <person name="Battista J.R."/>
            <person name="Richardson P."/>
        </authorList>
    </citation>
    <scope>NUCLEOTIDE SEQUENCE [LARGE SCALE GENOMIC DNA]</scope>
    <source>
        <strain evidence="12">DSM 9941 / NBRC 16129 / PRD-1</strain>
    </source>
</reference>
<dbReference type="AlphaFoldDB" id="Q1AUT9"/>
<evidence type="ECO:0000256" key="1">
    <source>
        <dbReference type="ARBA" id="ARBA00004651"/>
    </source>
</evidence>